<evidence type="ECO:0000313" key="1">
    <source>
        <dbReference type="EMBL" id="NIE44947.1"/>
    </source>
</evidence>
<name>A0A6G5A4I6_RHIMP</name>
<reference evidence="1" key="1">
    <citation type="submission" date="2020-03" db="EMBL/GenBank/DDBJ databases">
        <title>A transcriptome and proteome of the tick Rhipicephalus microplus shaped by the genetic composition of its hosts and developmental stage.</title>
        <authorList>
            <person name="Garcia G.R."/>
            <person name="Ribeiro J.M.C."/>
            <person name="Maruyama S.R."/>
            <person name="Gardinasse L.G."/>
            <person name="Nelson K."/>
            <person name="Ferreira B.R."/>
            <person name="Andrade T.G."/>
            <person name="Santos I.K.F.M."/>
        </authorList>
    </citation>
    <scope>NUCLEOTIDE SEQUENCE</scope>
    <source>
        <strain evidence="1">NSGR</strain>
        <tissue evidence="1">Salivary glands</tissue>
    </source>
</reference>
<dbReference type="EMBL" id="GIKN01002674">
    <property type="protein sequence ID" value="NIE44947.1"/>
    <property type="molecule type" value="Transcribed_RNA"/>
</dbReference>
<organism evidence="1">
    <name type="scientific">Rhipicephalus microplus</name>
    <name type="common">Cattle tick</name>
    <name type="synonym">Boophilus microplus</name>
    <dbReference type="NCBI Taxonomy" id="6941"/>
    <lineage>
        <taxon>Eukaryota</taxon>
        <taxon>Metazoa</taxon>
        <taxon>Ecdysozoa</taxon>
        <taxon>Arthropoda</taxon>
        <taxon>Chelicerata</taxon>
        <taxon>Arachnida</taxon>
        <taxon>Acari</taxon>
        <taxon>Parasitiformes</taxon>
        <taxon>Ixodida</taxon>
        <taxon>Ixodoidea</taxon>
        <taxon>Ixodidae</taxon>
        <taxon>Rhipicephalinae</taxon>
        <taxon>Rhipicephalus</taxon>
        <taxon>Boophilus</taxon>
    </lineage>
</organism>
<proteinExistence type="predicted"/>
<sequence>MHIWPAIAGLFMLYLRYLAQLLRFLQIKDVFCITRKHDLSNWLLVHVGWAVICAANKFLDISNSEKCSTKHTLVYPTGAKSFIDDPTVNSCCTNSVKTNSCLKQNDTRMFVWSPIDSMQKISG</sequence>
<protein>
    <submittedName>
        <fullName evidence="1">Putative secreted protein</fullName>
    </submittedName>
</protein>
<accession>A0A6G5A4I6</accession>
<dbReference type="AlphaFoldDB" id="A0A6G5A4I6"/>